<gene>
    <name evidence="1" type="ORF">L1987_65087</name>
</gene>
<accession>A0ACB9BTP4</accession>
<dbReference type="EMBL" id="CM042039">
    <property type="protein sequence ID" value="KAI3725303.1"/>
    <property type="molecule type" value="Genomic_DNA"/>
</dbReference>
<reference evidence="1 2" key="2">
    <citation type="journal article" date="2022" name="Mol. Ecol. Resour.">
        <title>The genomes of chicory, endive, great burdock and yacon provide insights into Asteraceae paleo-polyploidization history and plant inulin production.</title>
        <authorList>
            <person name="Fan W."/>
            <person name="Wang S."/>
            <person name="Wang H."/>
            <person name="Wang A."/>
            <person name="Jiang F."/>
            <person name="Liu H."/>
            <person name="Zhao H."/>
            <person name="Xu D."/>
            <person name="Zhang Y."/>
        </authorList>
    </citation>
    <scope>NUCLEOTIDE SEQUENCE [LARGE SCALE GENOMIC DNA]</scope>
    <source>
        <strain evidence="2">cv. Yunnan</strain>
        <tissue evidence="1">Leaves</tissue>
    </source>
</reference>
<organism evidence="1 2">
    <name type="scientific">Smallanthus sonchifolius</name>
    <dbReference type="NCBI Taxonomy" id="185202"/>
    <lineage>
        <taxon>Eukaryota</taxon>
        <taxon>Viridiplantae</taxon>
        <taxon>Streptophyta</taxon>
        <taxon>Embryophyta</taxon>
        <taxon>Tracheophyta</taxon>
        <taxon>Spermatophyta</taxon>
        <taxon>Magnoliopsida</taxon>
        <taxon>eudicotyledons</taxon>
        <taxon>Gunneridae</taxon>
        <taxon>Pentapetalae</taxon>
        <taxon>asterids</taxon>
        <taxon>campanulids</taxon>
        <taxon>Asterales</taxon>
        <taxon>Asteraceae</taxon>
        <taxon>Asteroideae</taxon>
        <taxon>Heliantheae alliance</taxon>
        <taxon>Millerieae</taxon>
        <taxon>Smallanthus</taxon>
    </lineage>
</organism>
<keyword evidence="2" id="KW-1185">Reference proteome</keyword>
<sequence length="82" mass="8814">MELVRYLNANIEGFDVGHKGIKEANYGKIKEGAEASHSLTAEAYAFGCDQITSIKHANRSHIPYSLAATSSESSLLPLTSDS</sequence>
<dbReference type="Proteomes" id="UP001056120">
    <property type="component" value="Linkage Group LG22"/>
</dbReference>
<name>A0ACB9BTP4_9ASTR</name>
<comment type="caution">
    <text evidence="1">The sequence shown here is derived from an EMBL/GenBank/DDBJ whole genome shotgun (WGS) entry which is preliminary data.</text>
</comment>
<evidence type="ECO:0000313" key="2">
    <source>
        <dbReference type="Proteomes" id="UP001056120"/>
    </source>
</evidence>
<protein>
    <submittedName>
        <fullName evidence="1">Uncharacterized protein</fullName>
    </submittedName>
</protein>
<reference evidence="2" key="1">
    <citation type="journal article" date="2022" name="Mol. Ecol. Resour.">
        <title>The genomes of chicory, endive, great burdock and yacon provide insights into Asteraceae palaeo-polyploidization history and plant inulin production.</title>
        <authorList>
            <person name="Fan W."/>
            <person name="Wang S."/>
            <person name="Wang H."/>
            <person name="Wang A."/>
            <person name="Jiang F."/>
            <person name="Liu H."/>
            <person name="Zhao H."/>
            <person name="Xu D."/>
            <person name="Zhang Y."/>
        </authorList>
    </citation>
    <scope>NUCLEOTIDE SEQUENCE [LARGE SCALE GENOMIC DNA]</scope>
    <source>
        <strain evidence="2">cv. Yunnan</strain>
    </source>
</reference>
<evidence type="ECO:0000313" key="1">
    <source>
        <dbReference type="EMBL" id="KAI3725303.1"/>
    </source>
</evidence>
<proteinExistence type="predicted"/>